<dbReference type="PANTHER" id="PTHR12483">
    <property type="entry name" value="SOLUTE CARRIER FAMILY 31 COPPER TRANSPORTERS"/>
    <property type="match status" value="1"/>
</dbReference>
<keyword evidence="6" id="KW-0187">Copper transport</keyword>
<keyword evidence="6" id="KW-0813">Transport</keyword>
<dbReference type="OrthoDB" id="161814at2759"/>
<keyword evidence="6" id="KW-0186">Copper</keyword>
<dbReference type="AlphaFoldDB" id="A0A9P9WMH3"/>
<proteinExistence type="inferred from homology"/>
<comment type="subcellular location">
    <subcellularLocation>
        <location evidence="1 6">Membrane</location>
        <topology evidence="1 6">Multi-pass membrane protein</topology>
    </subcellularLocation>
</comment>
<evidence type="ECO:0000256" key="1">
    <source>
        <dbReference type="ARBA" id="ARBA00004141"/>
    </source>
</evidence>
<protein>
    <recommendedName>
        <fullName evidence="6">Copper transport protein</fullName>
    </recommendedName>
</protein>
<keyword evidence="8" id="KW-1185">Reference proteome</keyword>
<evidence type="ECO:0000313" key="7">
    <source>
        <dbReference type="EMBL" id="KAI1870968.1"/>
    </source>
</evidence>
<sequence>MSGMDMPDVTTKSTATSMLTTSTSTSTAALGANMSGMTMDGCKISMLWNWYTVGTCFLSSSWKIHSGGGFAGLCIGVILLVLLLQALGWAAKFYDKRLVRLHQVKAVALATQAAHNPSTETNGHLIAKSAHNSSPMASFRPNLWQQAIRALIRTMQFAVSYWIMLLAMYYNGYIIICIILGAFIGTYIFQWERMGGPHASVPDGHADQTGCCG</sequence>
<dbReference type="Pfam" id="PF04145">
    <property type="entry name" value="Ctr"/>
    <property type="match status" value="1"/>
</dbReference>
<evidence type="ECO:0000313" key="8">
    <source>
        <dbReference type="Proteomes" id="UP000829685"/>
    </source>
</evidence>
<dbReference type="PANTHER" id="PTHR12483:SF73">
    <property type="entry name" value="COPPER TRANSPORT PROTEIN CTR3"/>
    <property type="match status" value="1"/>
</dbReference>
<evidence type="ECO:0000256" key="6">
    <source>
        <dbReference type="RuleBase" id="RU367022"/>
    </source>
</evidence>
<dbReference type="GO" id="GO:0005375">
    <property type="term" value="F:copper ion transmembrane transporter activity"/>
    <property type="evidence" value="ECO:0007669"/>
    <property type="project" value="UniProtKB-UniRule"/>
</dbReference>
<evidence type="ECO:0000256" key="5">
    <source>
        <dbReference type="ARBA" id="ARBA00023136"/>
    </source>
</evidence>
<dbReference type="GO" id="GO:0016020">
    <property type="term" value="C:membrane"/>
    <property type="evidence" value="ECO:0007669"/>
    <property type="project" value="UniProtKB-SubCell"/>
</dbReference>
<reference evidence="7" key="1">
    <citation type="submission" date="2021-03" db="EMBL/GenBank/DDBJ databases">
        <title>Revisited historic fungal species revealed as producer of novel bioactive compounds through whole genome sequencing and comparative genomics.</title>
        <authorList>
            <person name="Vignolle G.A."/>
            <person name="Hochenegger N."/>
            <person name="Mach R.L."/>
            <person name="Mach-Aigner A.R."/>
            <person name="Javad Rahimi M."/>
            <person name="Salim K.A."/>
            <person name="Chan C.M."/>
            <person name="Lim L.B.L."/>
            <person name="Cai F."/>
            <person name="Druzhinina I.S."/>
            <person name="U'Ren J.M."/>
            <person name="Derntl C."/>
        </authorList>
    </citation>
    <scope>NUCLEOTIDE SEQUENCE</scope>
    <source>
        <strain evidence="7">TUCIM 5799</strain>
    </source>
</reference>
<comment type="similarity">
    <text evidence="2 6">Belongs to the copper transporter (Ctr) (TC 1.A.56) family. SLC31A subfamily.</text>
</comment>
<gene>
    <name evidence="7" type="ORF">JX265_006008</name>
</gene>
<keyword evidence="4 6" id="KW-1133">Transmembrane helix</keyword>
<feature type="transmembrane region" description="Helical" evidence="6">
    <location>
        <begin position="70"/>
        <end position="91"/>
    </location>
</feature>
<keyword evidence="5 6" id="KW-0472">Membrane</keyword>
<evidence type="ECO:0000256" key="3">
    <source>
        <dbReference type="ARBA" id="ARBA00022692"/>
    </source>
</evidence>
<evidence type="ECO:0000256" key="4">
    <source>
        <dbReference type="ARBA" id="ARBA00022989"/>
    </source>
</evidence>
<accession>A0A9P9WMH3</accession>
<organism evidence="7 8">
    <name type="scientific">Neoarthrinium moseri</name>
    <dbReference type="NCBI Taxonomy" id="1658444"/>
    <lineage>
        <taxon>Eukaryota</taxon>
        <taxon>Fungi</taxon>
        <taxon>Dikarya</taxon>
        <taxon>Ascomycota</taxon>
        <taxon>Pezizomycotina</taxon>
        <taxon>Sordariomycetes</taxon>
        <taxon>Xylariomycetidae</taxon>
        <taxon>Amphisphaeriales</taxon>
        <taxon>Apiosporaceae</taxon>
        <taxon>Neoarthrinium</taxon>
    </lineage>
</organism>
<evidence type="ECO:0000256" key="2">
    <source>
        <dbReference type="ARBA" id="ARBA00006921"/>
    </source>
</evidence>
<keyword evidence="6" id="KW-0406">Ion transport</keyword>
<feature type="transmembrane region" description="Helical" evidence="6">
    <location>
        <begin position="170"/>
        <end position="189"/>
    </location>
</feature>
<keyword evidence="3 6" id="KW-0812">Transmembrane</keyword>
<name>A0A9P9WMH3_9PEZI</name>
<comment type="caution">
    <text evidence="7">The sequence shown here is derived from an EMBL/GenBank/DDBJ whole genome shotgun (WGS) entry which is preliminary data.</text>
</comment>
<dbReference type="InterPro" id="IPR007274">
    <property type="entry name" value="Cop_transporter"/>
</dbReference>
<dbReference type="Proteomes" id="UP000829685">
    <property type="component" value="Unassembled WGS sequence"/>
</dbReference>
<dbReference type="EMBL" id="JAFIMR010000013">
    <property type="protein sequence ID" value="KAI1870968.1"/>
    <property type="molecule type" value="Genomic_DNA"/>
</dbReference>